<accession>A0A917MYK4</accession>
<evidence type="ECO:0000313" key="1">
    <source>
        <dbReference type="EMBL" id="GGH79312.1"/>
    </source>
</evidence>
<gene>
    <name evidence="1" type="ORF">GCM10011379_48490</name>
</gene>
<organism evidence="1 2">
    <name type="scientific">Filimonas zeae</name>
    <dbReference type="NCBI Taxonomy" id="1737353"/>
    <lineage>
        <taxon>Bacteria</taxon>
        <taxon>Pseudomonadati</taxon>
        <taxon>Bacteroidota</taxon>
        <taxon>Chitinophagia</taxon>
        <taxon>Chitinophagales</taxon>
        <taxon>Chitinophagaceae</taxon>
        <taxon>Filimonas</taxon>
    </lineage>
</organism>
<comment type="caution">
    <text evidence="1">The sequence shown here is derived from an EMBL/GenBank/DDBJ whole genome shotgun (WGS) entry which is preliminary data.</text>
</comment>
<protein>
    <submittedName>
        <fullName evidence="1">Uncharacterized protein</fullName>
    </submittedName>
</protein>
<sequence length="180" mass="20121">MSDNSISIVSRLSEHPDPIKRARDVLEWLVARDIVKPELSDCILGAEGGYGVSAGAAAVTENPEFVPDYLTVNGLEIITQRQVFHTGELGMEEVICPHCGVNVAEDNWDFLDEWGGNISNNITCPTCNNISEIHTYQFSRVWGFSNLGFTFWNWPSFTEAFINEFQQKLGVGVDVVYCRI</sequence>
<keyword evidence="2" id="KW-1185">Reference proteome</keyword>
<dbReference type="EMBL" id="BMIB01000005">
    <property type="protein sequence ID" value="GGH79312.1"/>
    <property type="molecule type" value="Genomic_DNA"/>
</dbReference>
<reference evidence="1" key="1">
    <citation type="journal article" date="2014" name="Int. J. Syst. Evol. Microbiol.">
        <title>Complete genome sequence of Corynebacterium casei LMG S-19264T (=DSM 44701T), isolated from a smear-ripened cheese.</title>
        <authorList>
            <consortium name="US DOE Joint Genome Institute (JGI-PGF)"/>
            <person name="Walter F."/>
            <person name="Albersmeier A."/>
            <person name="Kalinowski J."/>
            <person name="Ruckert C."/>
        </authorList>
    </citation>
    <scope>NUCLEOTIDE SEQUENCE</scope>
    <source>
        <strain evidence="1">CGMCC 1.15290</strain>
    </source>
</reference>
<name>A0A917MYK4_9BACT</name>
<dbReference type="RefSeq" id="WP_188957366.1">
    <property type="nucleotide sequence ID" value="NZ_BMIB01000005.1"/>
</dbReference>
<dbReference type="Proteomes" id="UP000627292">
    <property type="component" value="Unassembled WGS sequence"/>
</dbReference>
<proteinExistence type="predicted"/>
<evidence type="ECO:0000313" key="2">
    <source>
        <dbReference type="Proteomes" id="UP000627292"/>
    </source>
</evidence>
<reference evidence="1" key="2">
    <citation type="submission" date="2020-09" db="EMBL/GenBank/DDBJ databases">
        <authorList>
            <person name="Sun Q."/>
            <person name="Zhou Y."/>
        </authorList>
    </citation>
    <scope>NUCLEOTIDE SEQUENCE</scope>
    <source>
        <strain evidence="1">CGMCC 1.15290</strain>
    </source>
</reference>
<dbReference type="AlphaFoldDB" id="A0A917MYK4"/>